<accession>A0A4R4TAY0</accession>
<dbReference type="OrthoDB" id="4261376at2"/>
<proteinExistence type="predicted"/>
<comment type="caution">
    <text evidence="1">The sequence shown here is derived from an EMBL/GenBank/DDBJ whole genome shotgun (WGS) entry which is preliminary data.</text>
</comment>
<protein>
    <recommendedName>
        <fullName evidence="3">OvmZ protein</fullName>
    </recommendedName>
</protein>
<reference evidence="1 2" key="1">
    <citation type="submission" date="2019-03" db="EMBL/GenBank/DDBJ databases">
        <title>Draft genome sequences of novel Actinobacteria.</title>
        <authorList>
            <person name="Sahin N."/>
            <person name="Ay H."/>
            <person name="Saygin H."/>
        </authorList>
    </citation>
    <scope>NUCLEOTIDE SEQUENCE [LARGE SCALE GENOMIC DNA]</scope>
    <source>
        <strain evidence="1 2">DSM 41900</strain>
    </source>
</reference>
<evidence type="ECO:0000313" key="2">
    <source>
        <dbReference type="Proteomes" id="UP000295345"/>
    </source>
</evidence>
<dbReference type="AlphaFoldDB" id="A0A4R4TAY0"/>
<name>A0A4R4TAY0_9ACTN</name>
<dbReference type="Proteomes" id="UP000295345">
    <property type="component" value="Unassembled WGS sequence"/>
</dbReference>
<keyword evidence="2" id="KW-1185">Reference proteome</keyword>
<gene>
    <name evidence="1" type="ORF">E1283_15640</name>
</gene>
<dbReference type="EMBL" id="SMKI01000146">
    <property type="protein sequence ID" value="TDC74471.1"/>
    <property type="molecule type" value="Genomic_DNA"/>
</dbReference>
<evidence type="ECO:0008006" key="3">
    <source>
        <dbReference type="Google" id="ProtNLM"/>
    </source>
</evidence>
<dbReference type="RefSeq" id="WP_132818648.1">
    <property type="nucleotide sequence ID" value="NZ_SMKI01000146.1"/>
</dbReference>
<evidence type="ECO:0000313" key="1">
    <source>
        <dbReference type="EMBL" id="TDC74471.1"/>
    </source>
</evidence>
<organism evidence="1 2">
    <name type="scientific">Streptomyces hainanensis</name>
    <dbReference type="NCBI Taxonomy" id="402648"/>
    <lineage>
        <taxon>Bacteria</taxon>
        <taxon>Bacillati</taxon>
        <taxon>Actinomycetota</taxon>
        <taxon>Actinomycetes</taxon>
        <taxon>Kitasatosporales</taxon>
        <taxon>Streptomycetaceae</taxon>
        <taxon>Streptomyces</taxon>
    </lineage>
</organism>
<sequence length="203" mass="21707">MPGLAVCPTCRQCVEAVLTGLPKLYLASETALARPPRPMMTERVSGSTQHGLPINEAAASARTDLLHVTAAWAGLVVDEFGLTAPARRTVDELAAFLSRHLDRLLAHPAAADFLAEMDTVSRTARRALNGGPSRRVDVGGCPHPGCESRVTVRFHSHGPTRHHVACDGGHTWPAQQWLLLAHRLGRTAWRRESAPAGTAGGRG</sequence>